<dbReference type="GO" id="GO:0016747">
    <property type="term" value="F:acyltransferase activity, transferring groups other than amino-acyl groups"/>
    <property type="evidence" value="ECO:0007669"/>
    <property type="project" value="InterPro"/>
</dbReference>
<comment type="caution">
    <text evidence="3">The sequence shown here is derived from an EMBL/GenBank/DDBJ whole genome shotgun (WGS) entry which is preliminary data.</text>
</comment>
<dbReference type="InterPro" id="IPR016181">
    <property type="entry name" value="Acyl_CoA_acyltransferase"/>
</dbReference>
<dbReference type="Pfam" id="PF00583">
    <property type="entry name" value="Acetyltransf_1"/>
    <property type="match status" value="1"/>
</dbReference>
<dbReference type="RefSeq" id="WP_125592074.1">
    <property type="nucleotide sequence ID" value="NZ_QHHU01000047.1"/>
</dbReference>
<name>A0A428W7V6_AMYBA</name>
<gene>
    <name evidence="3" type="ORF">DMA12_30830</name>
</gene>
<feature type="domain" description="N-acetyltransferase" evidence="2">
    <location>
        <begin position="150"/>
        <end position="296"/>
    </location>
</feature>
<proteinExistence type="predicted"/>
<reference evidence="3 4" key="1">
    <citation type="submission" date="2018-05" db="EMBL/GenBank/DDBJ databases">
        <title>Evolution of GPA BGCs.</title>
        <authorList>
            <person name="Waglechner N."/>
            <person name="Wright G.D."/>
        </authorList>
    </citation>
    <scope>NUCLEOTIDE SEQUENCE [LARGE SCALE GENOMIC DNA]</scope>
    <source>
        <strain evidence="3 4">DSM 5908</strain>
    </source>
</reference>
<evidence type="ECO:0000259" key="2">
    <source>
        <dbReference type="PROSITE" id="PS51186"/>
    </source>
</evidence>
<dbReference type="SUPFAM" id="SSF55729">
    <property type="entry name" value="Acyl-CoA N-acyltransferases (Nat)"/>
    <property type="match status" value="1"/>
</dbReference>
<dbReference type="AlphaFoldDB" id="A0A428W7V6"/>
<keyword evidence="4" id="KW-1185">Reference proteome</keyword>
<sequence>MPAATRRSYAGPEDLRAMQSLARRIWSKASSVHVGDLAWQRFQHAGREAEWPTVLWEASGEVVAWGWISLPGELALLVDPARPGLASEVLGWFEDTASGAELAVTVLDAEKHVLAALERSGYALQERPVFQSYMSRLLVDLPEPVVPGGFTVRPIGPDDLERRVAVHRAVWHPSRVTGPSYRNVMAAWPYRAELDWVVEAPDGRFAAQCLIWLDERNAVGELEPVGTLPGFRRSGLARAVCLAALRAAHHAGAREAVVYPVIGHPKSVAALPLYRDLGFHPYARTLTFTRTRRRIPPSPGPVSPGGRTPTNVARRPARLSVSAASGGGLSTSGQPCGQLGGFRCDGPKTSVPRDSVETGGAPAGRSLNSGETRGTDHSQAFRSKGNPGAARTRRVQ</sequence>
<dbReference type="PROSITE" id="PS51186">
    <property type="entry name" value="GNAT"/>
    <property type="match status" value="1"/>
</dbReference>
<evidence type="ECO:0000256" key="1">
    <source>
        <dbReference type="SAM" id="MobiDB-lite"/>
    </source>
</evidence>
<evidence type="ECO:0000313" key="3">
    <source>
        <dbReference type="EMBL" id="RSM39212.1"/>
    </source>
</evidence>
<feature type="compositionally biased region" description="Polar residues" evidence="1">
    <location>
        <begin position="366"/>
        <end position="381"/>
    </location>
</feature>
<dbReference type="OrthoDB" id="3771710at2"/>
<protein>
    <submittedName>
        <fullName evidence="3">GNAT family N-acetyltransferase</fullName>
    </submittedName>
</protein>
<dbReference type="Gene3D" id="3.40.630.30">
    <property type="match status" value="1"/>
</dbReference>
<dbReference type="Proteomes" id="UP000286716">
    <property type="component" value="Unassembled WGS sequence"/>
</dbReference>
<accession>A0A428W7V6</accession>
<evidence type="ECO:0000313" key="4">
    <source>
        <dbReference type="Proteomes" id="UP000286716"/>
    </source>
</evidence>
<keyword evidence="3" id="KW-0808">Transferase</keyword>
<organism evidence="3 4">
    <name type="scientific">Amycolatopsis balhimycina DSM 5908</name>
    <dbReference type="NCBI Taxonomy" id="1081091"/>
    <lineage>
        <taxon>Bacteria</taxon>
        <taxon>Bacillati</taxon>
        <taxon>Actinomycetota</taxon>
        <taxon>Actinomycetes</taxon>
        <taxon>Pseudonocardiales</taxon>
        <taxon>Pseudonocardiaceae</taxon>
        <taxon>Amycolatopsis</taxon>
    </lineage>
</organism>
<feature type="region of interest" description="Disordered" evidence="1">
    <location>
        <begin position="291"/>
        <end position="396"/>
    </location>
</feature>
<dbReference type="EMBL" id="QHHU01000047">
    <property type="protein sequence ID" value="RSM39212.1"/>
    <property type="molecule type" value="Genomic_DNA"/>
</dbReference>
<dbReference type="InterPro" id="IPR000182">
    <property type="entry name" value="GNAT_dom"/>
</dbReference>